<dbReference type="GO" id="GO:0009423">
    <property type="term" value="P:chorismate biosynthetic process"/>
    <property type="evidence" value="ECO:0007669"/>
    <property type="project" value="TreeGrafter"/>
</dbReference>
<proteinExistence type="predicted"/>
<dbReference type="AlphaFoldDB" id="A0A5N8WRF3"/>
<dbReference type="GO" id="GO:0009073">
    <property type="term" value="P:aromatic amino acid family biosynthetic process"/>
    <property type="evidence" value="ECO:0007669"/>
    <property type="project" value="UniProtKB-KW"/>
</dbReference>
<evidence type="ECO:0000313" key="5">
    <source>
        <dbReference type="EMBL" id="MPY49953.1"/>
    </source>
</evidence>
<dbReference type="InterPro" id="IPR036291">
    <property type="entry name" value="NAD(P)-bd_dom_sf"/>
</dbReference>
<dbReference type="GO" id="GO:0050661">
    <property type="term" value="F:NADP binding"/>
    <property type="evidence" value="ECO:0007669"/>
    <property type="project" value="TreeGrafter"/>
</dbReference>
<evidence type="ECO:0000256" key="2">
    <source>
        <dbReference type="ARBA" id="ARBA00023141"/>
    </source>
</evidence>
<organism evidence="5 6">
    <name type="scientific">Streptomyces acidicola</name>
    <dbReference type="NCBI Taxonomy" id="2596892"/>
    <lineage>
        <taxon>Bacteria</taxon>
        <taxon>Bacillati</taxon>
        <taxon>Actinomycetota</taxon>
        <taxon>Actinomycetes</taxon>
        <taxon>Kitasatosporales</taxon>
        <taxon>Streptomycetaceae</taxon>
        <taxon>Streptomyces</taxon>
    </lineage>
</organism>
<protein>
    <submittedName>
        <fullName evidence="5">Shikimate dehydrogenase</fullName>
    </submittedName>
</protein>
<dbReference type="Proteomes" id="UP000373149">
    <property type="component" value="Unassembled WGS sequence"/>
</dbReference>
<dbReference type="EMBL" id="VMNX01000049">
    <property type="protein sequence ID" value="MPY49953.1"/>
    <property type="molecule type" value="Genomic_DNA"/>
</dbReference>
<keyword evidence="2" id="KW-0028">Amino-acid biosynthesis</keyword>
<gene>
    <name evidence="5" type="ORF">FPZ41_15800</name>
</gene>
<dbReference type="Gene3D" id="3.40.50.720">
    <property type="entry name" value="NAD(P)-binding Rossmann-like Domain"/>
    <property type="match status" value="1"/>
</dbReference>
<comment type="caution">
    <text evidence="5">The sequence shown here is derived from an EMBL/GenBank/DDBJ whole genome shotgun (WGS) entry which is preliminary data.</text>
</comment>
<keyword evidence="6" id="KW-1185">Reference proteome</keyword>
<accession>A0A5N8WRF3</accession>
<evidence type="ECO:0000256" key="1">
    <source>
        <dbReference type="ARBA" id="ARBA00004871"/>
    </source>
</evidence>
<dbReference type="PANTHER" id="PTHR21089">
    <property type="entry name" value="SHIKIMATE DEHYDROGENASE"/>
    <property type="match status" value="1"/>
</dbReference>
<keyword evidence="2" id="KW-0057">Aromatic amino acid biosynthesis</keyword>
<dbReference type="GO" id="GO:0019632">
    <property type="term" value="P:shikimate metabolic process"/>
    <property type="evidence" value="ECO:0007669"/>
    <property type="project" value="TreeGrafter"/>
</dbReference>
<dbReference type="InterPro" id="IPR013708">
    <property type="entry name" value="Shikimate_DH-bd_N"/>
</dbReference>
<dbReference type="SUPFAM" id="SSF51735">
    <property type="entry name" value="NAD(P)-binding Rossmann-fold domains"/>
    <property type="match status" value="1"/>
</dbReference>
<dbReference type="Pfam" id="PF08501">
    <property type="entry name" value="Shikimate_dh_N"/>
    <property type="match status" value="1"/>
</dbReference>
<comment type="pathway">
    <text evidence="1">Metabolic intermediate biosynthesis; chorismate biosynthesis; chorismate from D-erythrose 4-phosphate and phosphoenolpyruvate: step 4/7.</text>
</comment>
<dbReference type="InterPro" id="IPR046346">
    <property type="entry name" value="Aminoacid_DH-like_N_sf"/>
</dbReference>
<evidence type="ECO:0000259" key="4">
    <source>
        <dbReference type="Pfam" id="PF08501"/>
    </source>
</evidence>
<dbReference type="InterPro" id="IPR022893">
    <property type="entry name" value="Shikimate_DH_fam"/>
</dbReference>
<feature type="domain" description="Shikimate dehydrogenase substrate binding N-terminal" evidence="4">
    <location>
        <begin position="48"/>
        <end position="127"/>
    </location>
</feature>
<dbReference type="PANTHER" id="PTHR21089:SF1">
    <property type="entry name" value="BIFUNCTIONAL 3-DEHYDROQUINATE DEHYDRATASE_SHIKIMATE DEHYDROGENASE, CHLOROPLASTIC"/>
    <property type="match status" value="1"/>
</dbReference>
<sequence>MSGRPSRPCGRRRNIRPAAHPSPRRKDSPLDTAHPAGGGAGPWRSAVPGRPLAASVSFLLHTLAYALLGPDRHCTALECREEEVPGLLGALDGSWAGLCPTSPLKTAAFEAADTVTGVARDTGAADTPVFSDGAVTAYDTGVLGFAAAPGEAMRPDTESVLLLEEGAAACPALMALHVLGPPSAQVAVRGTSGVRRLHEAAERIGIGIRVHAPGSTQSPRTDPVISTLPGNAVAPAHCLACPGVAAVDTLCGSAPLARAVTRAGGRAADGLPVMVAQAAAQVRLLTGQGVPLEEIMPTLGRAALQGTHRADGPADALVTE</sequence>
<reference evidence="5 6" key="1">
    <citation type="submission" date="2019-09" db="EMBL/GenBank/DDBJ databases">
        <authorList>
            <person name="Duangmal K."/>
            <person name="Teo W.F.A."/>
            <person name="Lipun K."/>
        </authorList>
    </citation>
    <scope>NUCLEOTIDE SEQUENCE [LARGE SCALE GENOMIC DNA]</scope>
    <source>
        <strain evidence="5 6">K1PN6</strain>
    </source>
</reference>
<evidence type="ECO:0000256" key="3">
    <source>
        <dbReference type="SAM" id="MobiDB-lite"/>
    </source>
</evidence>
<dbReference type="GO" id="GO:0004764">
    <property type="term" value="F:shikimate 3-dehydrogenase (NADP+) activity"/>
    <property type="evidence" value="ECO:0007669"/>
    <property type="project" value="InterPro"/>
</dbReference>
<dbReference type="SUPFAM" id="SSF53223">
    <property type="entry name" value="Aminoacid dehydrogenase-like, N-terminal domain"/>
    <property type="match status" value="1"/>
</dbReference>
<feature type="region of interest" description="Disordered" evidence="3">
    <location>
        <begin position="1"/>
        <end position="45"/>
    </location>
</feature>
<name>A0A5N8WRF3_9ACTN</name>
<evidence type="ECO:0000313" key="6">
    <source>
        <dbReference type="Proteomes" id="UP000373149"/>
    </source>
</evidence>
<dbReference type="GO" id="GO:0005829">
    <property type="term" value="C:cytosol"/>
    <property type="evidence" value="ECO:0007669"/>
    <property type="project" value="TreeGrafter"/>
</dbReference>
<dbReference type="Gene3D" id="3.40.50.10860">
    <property type="entry name" value="Leucine Dehydrogenase, chain A, domain 1"/>
    <property type="match status" value="1"/>
</dbReference>